<organism evidence="1 2">
    <name type="scientific">Sporanaerobium hydrogeniformans</name>
    <dbReference type="NCBI Taxonomy" id="3072179"/>
    <lineage>
        <taxon>Bacteria</taxon>
        <taxon>Bacillati</taxon>
        <taxon>Bacillota</taxon>
        <taxon>Clostridia</taxon>
        <taxon>Lachnospirales</taxon>
        <taxon>Lachnospiraceae</taxon>
        <taxon>Sporanaerobium</taxon>
    </lineage>
</organism>
<evidence type="ECO:0000313" key="2">
    <source>
        <dbReference type="Proteomes" id="UP000224460"/>
    </source>
</evidence>
<name>A0AC61DGL4_9FIRM</name>
<comment type="caution">
    <text evidence="1">The sequence shown here is derived from an EMBL/GenBank/DDBJ whole genome shotgun (WGS) entry which is preliminary data.</text>
</comment>
<reference evidence="1" key="1">
    <citation type="submission" date="2017-10" db="EMBL/GenBank/DDBJ databases">
        <title>Genome sequence of cellulolytic Lachnospiraceae bacterium XHS1971 isolated from hotspring sediment.</title>
        <authorList>
            <person name="Vasudevan G."/>
            <person name="Joshi A.J."/>
            <person name="Hivarkar S."/>
            <person name="Lanjekar V.B."/>
            <person name="Dhakephalkar P.K."/>
            <person name="Dagar S."/>
        </authorList>
    </citation>
    <scope>NUCLEOTIDE SEQUENCE</scope>
    <source>
        <strain evidence="1">XHS1971</strain>
    </source>
</reference>
<dbReference type="EMBL" id="PEDL01000001">
    <property type="protein sequence ID" value="PHV72316.1"/>
    <property type="molecule type" value="Genomic_DNA"/>
</dbReference>
<accession>A0AC61DGL4</accession>
<evidence type="ECO:0000313" key="1">
    <source>
        <dbReference type="EMBL" id="PHV72316.1"/>
    </source>
</evidence>
<sequence length="780" mass="88484">MKVIIEHASYYEKEWLSQVKNIHTLGHTYKLAQLSEEELMQLKEKAVYIEPAYSIQLIGRQEAVPITLAQSLFIIAYIGTKQKAKVDAYYDLETGELQVVRTLHSLREPLFISCYSETGISDATAYLCCVQTLVHLARQLGRPLLVYTAVKSILPAYQYRSLAAKITNHLLQLTWAVGIAYAPYKQQHAYYTPTNRLFEPYEEERLYVEDSFNQAIERSGHLLLQYRSAQKVKKNYSREYLRKSQALYEEFFYKQLPLEVPLYIQLRSEKVQEASYYEEMGFGVVHFEGHPIALLGEKSRYEDFKRILQPMLTMHFEISLVNELRPRRQTATLSELYKVLEKKGIYSGENVYIGLVTTGQVEAYHEALKDETGKSRLVYWWQQEKDEKGNELTNLQMTKSKEDTTFLLGLAGGDSSQYEGVASKAKFIVAQIKEAPISLQTLYGGQVVAGTTQLIDVLIGTLKLIEWAQKQGKPVVICLPFEGPLTGHGGESELERYLSRLGRRLGCTLIVSAGEEGNKRHHQCLLREGEVENEEIIEVKKVEQCFLGFIKQQGLKPFSVQLCSEDGRKILFTALEEAGEKKLGEGINCFSQGFQIDYEKGGGQLLFRIENLPVGRWRLKVKRIEATPYPIEMWLSSQAFSPFVRFEKATTFQSLNPLAASDSLLSVGAYVTSSKTLLGESGRAKEKEAKPDVVAPGTDEIAPCLGGWEKVSGTLVAMGLVAGVVASLYSGRDKRWNSISMRQQLLEWQCMWQEKTYPQLGYEGAFLEKNQFISLLNTPF</sequence>
<proteinExistence type="predicted"/>
<dbReference type="Proteomes" id="UP000224460">
    <property type="component" value="Unassembled WGS sequence"/>
</dbReference>
<gene>
    <name evidence="1" type="ORF">CS063_02235</name>
</gene>
<keyword evidence="2" id="KW-1185">Reference proteome</keyword>
<protein>
    <submittedName>
        <fullName evidence="1">Uncharacterized protein</fullName>
    </submittedName>
</protein>